<feature type="transmembrane region" description="Helical" evidence="6">
    <location>
        <begin position="57"/>
        <end position="78"/>
    </location>
</feature>
<keyword evidence="8" id="KW-1185">Reference proteome</keyword>
<dbReference type="HOGENOM" id="CLU_083659_0_0_1"/>
<dbReference type="AlphaFoldDB" id="A0A067SWC5"/>
<dbReference type="OrthoDB" id="7862095at2759"/>
<reference evidence="8" key="1">
    <citation type="journal article" date="2014" name="Proc. Natl. Acad. Sci. U.S.A.">
        <title>Extensive sampling of basidiomycete genomes demonstrates inadequacy of the white-rot/brown-rot paradigm for wood decay fungi.</title>
        <authorList>
            <person name="Riley R."/>
            <person name="Salamov A.A."/>
            <person name="Brown D.W."/>
            <person name="Nagy L.G."/>
            <person name="Floudas D."/>
            <person name="Held B.W."/>
            <person name="Levasseur A."/>
            <person name="Lombard V."/>
            <person name="Morin E."/>
            <person name="Otillar R."/>
            <person name="Lindquist E.A."/>
            <person name="Sun H."/>
            <person name="LaButti K.M."/>
            <person name="Schmutz J."/>
            <person name="Jabbour D."/>
            <person name="Luo H."/>
            <person name="Baker S.E."/>
            <person name="Pisabarro A.G."/>
            <person name="Walton J.D."/>
            <person name="Blanchette R.A."/>
            <person name="Henrissat B."/>
            <person name="Martin F."/>
            <person name="Cullen D."/>
            <person name="Hibbett D.S."/>
            <person name="Grigoriev I.V."/>
        </authorList>
    </citation>
    <scope>NUCLEOTIDE SEQUENCE [LARGE SCALE GENOMIC DNA]</scope>
    <source>
        <strain evidence="8">CBS 339.88</strain>
    </source>
</reference>
<feature type="region of interest" description="Disordered" evidence="5">
    <location>
        <begin position="194"/>
        <end position="243"/>
    </location>
</feature>
<organism evidence="7 8">
    <name type="scientific">Galerina marginata (strain CBS 339.88)</name>
    <dbReference type="NCBI Taxonomy" id="685588"/>
    <lineage>
        <taxon>Eukaryota</taxon>
        <taxon>Fungi</taxon>
        <taxon>Dikarya</taxon>
        <taxon>Basidiomycota</taxon>
        <taxon>Agaricomycotina</taxon>
        <taxon>Agaricomycetes</taxon>
        <taxon>Agaricomycetidae</taxon>
        <taxon>Agaricales</taxon>
        <taxon>Agaricineae</taxon>
        <taxon>Strophariaceae</taxon>
        <taxon>Galerina</taxon>
    </lineage>
</organism>
<dbReference type="STRING" id="685588.A0A067SWC5"/>
<proteinExistence type="predicted"/>
<feature type="transmembrane region" description="Helical" evidence="6">
    <location>
        <begin position="90"/>
        <end position="110"/>
    </location>
</feature>
<accession>A0A067SWC5</accession>
<evidence type="ECO:0000256" key="2">
    <source>
        <dbReference type="ARBA" id="ARBA00022692"/>
    </source>
</evidence>
<evidence type="ECO:0000313" key="7">
    <source>
        <dbReference type="EMBL" id="KDR75250.1"/>
    </source>
</evidence>
<dbReference type="EMBL" id="KL142381">
    <property type="protein sequence ID" value="KDR75250.1"/>
    <property type="molecule type" value="Genomic_DNA"/>
</dbReference>
<evidence type="ECO:0000256" key="6">
    <source>
        <dbReference type="SAM" id="Phobius"/>
    </source>
</evidence>
<feature type="transmembrane region" description="Helical" evidence="6">
    <location>
        <begin position="12"/>
        <end position="37"/>
    </location>
</feature>
<evidence type="ECO:0000256" key="1">
    <source>
        <dbReference type="ARBA" id="ARBA00004141"/>
    </source>
</evidence>
<dbReference type="InterPro" id="IPR018499">
    <property type="entry name" value="Tetraspanin/Peripherin"/>
</dbReference>
<evidence type="ECO:0000256" key="3">
    <source>
        <dbReference type="ARBA" id="ARBA00022989"/>
    </source>
</evidence>
<feature type="transmembrane region" description="Helical" evidence="6">
    <location>
        <begin position="149"/>
        <end position="169"/>
    </location>
</feature>
<protein>
    <submittedName>
        <fullName evidence="7">Uncharacterized protein</fullName>
    </submittedName>
</protein>
<keyword evidence="4 6" id="KW-0472">Membrane</keyword>
<evidence type="ECO:0000256" key="5">
    <source>
        <dbReference type="SAM" id="MobiDB-lite"/>
    </source>
</evidence>
<evidence type="ECO:0000256" key="4">
    <source>
        <dbReference type="ARBA" id="ARBA00023136"/>
    </source>
</evidence>
<keyword evidence="3 6" id="KW-1133">Transmembrane helix</keyword>
<sequence length="243" mass="27171">MAAKFLCCLPLRLGVIIISFLQFLFCGALAGLLWWALWFAHENKSDFATVTQSMKTTVIIVASIYTAATLVGFLGFLGAVCRKNGFVKTFYILLCAVFGFQVGGSIWYLITFYRTRHQTLDQCINGSTDTNRVAYCNSLDAYKRVPQGAMLASVIVPIVIQAYACYIVYQYSKRLEYQRAEKLRASRDFRASGSGPIYQPVKPHDESFPLTQPTSQYPYADAPNSFGHTHQKSLGGNDLSYKV</sequence>
<dbReference type="Pfam" id="PF00335">
    <property type="entry name" value="Tetraspanin"/>
    <property type="match status" value="1"/>
</dbReference>
<comment type="subcellular location">
    <subcellularLocation>
        <location evidence="1">Membrane</location>
        <topology evidence="1">Multi-pass membrane protein</topology>
    </subcellularLocation>
</comment>
<dbReference type="Proteomes" id="UP000027222">
    <property type="component" value="Unassembled WGS sequence"/>
</dbReference>
<gene>
    <name evidence="7" type="ORF">GALMADRAFT_249239</name>
</gene>
<dbReference type="GO" id="GO:0016020">
    <property type="term" value="C:membrane"/>
    <property type="evidence" value="ECO:0007669"/>
    <property type="project" value="UniProtKB-SubCell"/>
</dbReference>
<keyword evidence="2 6" id="KW-0812">Transmembrane</keyword>
<evidence type="ECO:0000313" key="8">
    <source>
        <dbReference type="Proteomes" id="UP000027222"/>
    </source>
</evidence>
<name>A0A067SWC5_GALM3</name>